<evidence type="ECO:0000313" key="6">
    <source>
        <dbReference type="Proteomes" id="UP000316562"/>
    </source>
</evidence>
<evidence type="ECO:0000256" key="3">
    <source>
        <dbReference type="ARBA" id="ARBA00022829"/>
    </source>
</evidence>
<dbReference type="PIRSF" id="PIRSF019345">
    <property type="entry name" value="ScpB"/>
    <property type="match status" value="1"/>
</dbReference>
<dbReference type="PANTHER" id="PTHR34298">
    <property type="entry name" value="SEGREGATION AND CONDENSATION PROTEIN B"/>
    <property type="match status" value="1"/>
</dbReference>
<keyword evidence="1" id="KW-0963">Cytoplasm</keyword>
<comment type="caution">
    <text evidence="5">The sequence shown here is derived from an EMBL/GenBank/DDBJ whole genome shotgun (WGS) entry which is preliminary data.</text>
</comment>
<keyword evidence="2" id="KW-0132">Cell division</keyword>
<gene>
    <name evidence="5" type="primary">scpB</name>
    <name evidence="5" type="ORF">EVJ46_09365</name>
</gene>
<dbReference type="InterPro" id="IPR005234">
    <property type="entry name" value="ScpB_csome_segregation"/>
</dbReference>
<dbReference type="GO" id="GO:0051304">
    <property type="term" value="P:chromosome separation"/>
    <property type="evidence" value="ECO:0007669"/>
    <property type="project" value="InterPro"/>
</dbReference>
<dbReference type="Gene3D" id="1.10.10.10">
    <property type="entry name" value="Winged helix-like DNA-binding domain superfamily/Winged helix DNA-binding domain"/>
    <property type="match status" value="2"/>
</dbReference>
<evidence type="ECO:0000313" key="5">
    <source>
        <dbReference type="EMBL" id="RZD15721.1"/>
    </source>
</evidence>
<dbReference type="PANTHER" id="PTHR34298:SF2">
    <property type="entry name" value="SEGREGATION AND CONDENSATION PROTEIN B"/>
    <property type="match status" value="1"/>
</dbReference>
<evidence type="ECO:0000256" key="4">
    <source>
        <dbReference type="ARBA" id="ARBA00023306"/>
    </source>
</evidence>
<keyword evidence="4" id="KW-0131">Cell cycle</keyword>
<protein>
    <submittedName>
        <fullName evidence="5">SMC-Scp complex subunit ScpB</fullName>
    </submittedName>
</protein>
<dbReference type="EMBL" id="SGBC01000004">
    <property type="protein sequence ID" value="RZD15721.1"/>
    <property type="molecule type" value="Genomic_DNA"/>
</dbReference>
<dbReference type="SUPFAM" id="SSF46785">
    <property type="entry name" value="Winged helix' DNA-binding domain"/>
    <property type="match status" value="2"/>
</dbReference>
<name>A0A519BEM7_ACIG2</name>
<dbReference type="Proteomes" id="UP000316562">
    <property type="component" value="Unassembled WGS sequence"/>
</dbReference>
<dbReference type="AlphaFoldDB" id="A0A519BEM7"/>
<organism evidence="5 6">
    <name type="scientific">Acididesulfobacter guangdongensis</name>
    <dbReference type="NCBI Taxonomy" id="2597225"/>
    <lineage>
        <taxon>Bacteria</taxon>
        <taxon>Deltaproteobacteria</taxon>
        <taxon>Candidatus Acidulodesulfobacterales</taxon>
        <taxon>Candidatus Acididesulfobacter</taxon>
    </lineage>
</organism>
<accession>A0A519BEM7</accession>
<sequence>MTEYLSDINELQSAVEAIIFTSGEPVPYSKLFEILITKQFAEQQDPLIIKKKIKEAVGFIKIEFNEKRSHGIYLSENGGYLSFKTKAEHYMVISDFLAVKLQKFTKVQLETLAVIAYKQPVIRSEIEQIRGVDSSNVIRFLLDKNLIRIAGKKDVIGKPLMYKTTNFFLEMFNLKSLDELPAETDMNDLFALTNNQIS</sequence>
<dbReference type="NCBIfam" id="TIGR00281">
    <property type="entry name" value="SMC-Scp complex subunit ScpB"/>
    <property type="match status" value="1"/>
</dbReference>
<reference evidence="5 6" key="1">
    <citation type="journal article" date="2019" name="ISME J.">
        <title>Insights into ecological role of a new deltaproteobacterial order Candidatus Acidulodesulfobacterales by metagenomics and metatranscriptomics.</title>
        <authorList>
            <person name="Tan S."/>
            <person name="Liu J."/>
            <person name="Fang Y."/>
            <person name="Hedlund B.P."/>
            <person name="Lian Z.H."/>
            <person name="Huang L.Y."/>
            <person name="Li J.T."/>
            <person name="Huang L.N."/>
            <person name="Li W.J."/>
            <person name="Jiang H.C."/>
            <person name="Dong H.L."/>
            <person name="Shu W.S."/>
        </authorList>
    </citation>
    <scope>NUCLEOTIDE SEQUENCE [LARGE SCALE GENOMIC DNA]</scope>
    <source>
        <strain evidence="5">AP2</strain>
    </source>
</reference>
<keyword evidence="3" id="KW-0159">Chromosome partition</keyword>
<dbReference type="InterPro" id="IPR036388">
    <property type="entry name" value="WH-like_DNA-bd_sf"/>
</dbReference>
<dbReference type="Pfam" id="PF04079">
    <property type="entry name" value="SMC_ScpB"/>
    <property type="match status" value="1"/>
</dbReference>
<evidence type="ECO:0000256" key="2">
    <source>
        <dbReference type="ARBA" id="ARBA00022618"/>
    </source>
</evidence>
<evidence type="ECO:0000256" key="1">
    <source>
        <dbReference type="ARBA" id="ARBA00022490"/>
    </source>
</evidence>
<proteinExistence type="predicted"/>
<dbReference type="InterPro" id="IPR036390">
    <property type="entry name" value="WH_DNA-bd_sf"/>
</dbReference>
<dbReference type="GO" id="GO:0051301">
    <property type="term" value="P:cell division"/>
    <property type="evidence" value="ECO:0007669"/>
    <property type="project" value="UniProtKB-KW"/>
</dbReference>